<proteinExistence type="predicted"/>
<protein>
    <submittedName>
        <fullName evidence="1">Uncharacterized protein</fullName>
    </submittedName>
</protein>
<reference evidence="1 2" key="1">
    <citation type="submission" date="2023-07" db="EMBL/GenBank/DDBJ databases">
        <title>Closed genoem sequence of Methanosarcinaceae archaeon Ac7.</title>
        <authorList>
            <person name="Poehlein A."/>
            <person name="Protasov E."/>
            <person name="Platt K."/>
            <person name="Reeh H."/>
            <person name="Daniel R."/>
            <person name="Brune A."/>
        </authorList>
    </citation>
    <scope>NUCLEOTIDE SEQUENCE [LARGE SCALE GENOMIC DNA]</scope>
    <source>
        <strain evidence="1 2">Ac7</strain>
    </source>
</reference>
<dbReference type="AlphaFoldDB" id="A0AA97A4B1"/>
<sequence>MLKKIMNIFVILIIACALIMPAVANEDKDANDTTTTFIFKENESIEYVITYNEYDTVTALAKESNLSLMRAGYSLNEIKEIKNYEEAFHNHIDYLNSTYSDEELLKLGYTSEEVKLLRSDNVLKYSSALAANLSMYFSTVPGQGLKYQNGVNTIAVRYGFDWTRVPSMKYTDAFSIGWDNRFGVNNSNSNHPNGRVTIPIVYVPINSFYNNVIDVKTMDMLSGGSTFKINFDMKKGDIYNADRAESIVYLKYPSNIESVSQIRFSVSYAHAKAPTTFSYTIPNTGVGIDFNESILVDSIYSSGYLY</sequence>
<dbReference type="Proteomes" id="UP001303587">
    <property type="component" value="Chromosome"/>
</dbReference>
<organism evidence="1 2">
    <name type="scientific">Methanolapillus millepedarum</name>
    <dbReference type="NCBI Taxonomy" id="3028296"/>
    <lineage>
        <taxon>Archaea</taxon>
        <taxon>Methanobacteriati</taxon>
        <taxon>Methanobacteriota</taxon>
        <taxon>Stenosarchaea group</taxon>
        <taxon>Methanomicrobia</taxon>
        <taxon>Methanosarcinales</taxon>
        <taxon>Methanosarcinaceae</taxon>
        <taxon>Methanolapillus</taxon>
    </lineage>
</organism>
<evidence type="ECO:0000313" key="1">
    <source>
        <dbReference type="EMBL" id="WNY25673.1"/>
    </source>
</evidence>
<accession>A0AA97A4B1</accession>
<dbReference type="PROSITE" id="PS51257">
    <property type="entry name" value="PROKAR_LIPOPROTEIN"/>
    <property type="match status" value="1"/>
</dbReference>
<name>A0AA97A4B1_9EURY</name>
<evidence type="ECO:0000313" key="2">
    <source>
        <dbReference type="Proteomes" id="UP001303587"/>
    </source>
</evidence>
<keyword evidence="2" id="KW-1185">Reference proteome</keyword>
<dbReference type="EMBL" id="CP131060">
    <property type="protein sequence ID" value="WNY25673.1"/>
    <property type="molecule type" value="Genomic_DNA"/>
</dbReference>
<gene>
    <name evidence="1" type="ORF">MsAc7_12300</name>
</gene>